<organism evidence="3">
    <name type="scientific">Phaseolus vulgaris</name>
    <name type="common">Kidney bean</name>
    <name type="synonym">French bean</name>
    <dbReference type="NCBI Taxonomy" id="3885"/>
    <lineage>
        <taxon>Eukaryota</taxon>
        <taxon>Viridiplantae</taxon>
        <taxon>Streptophyta</taxon>
        <taxon>Embryophyta</taxon>
        <taxon>Tracheophyta</taxon>
        <taxon>Spermatophyta</taxon>
        <taxon>Magnoliopsida</taxon>
        <taxon>eudicotyledons</taxon>
        <taxon>Gunneridae</taxon>
        <taxon>Pentapetalae</taxon>
        <taxon>rosids</taxon>
        <taxon>fabids</taxon>
        <taxon>Fabales</taxon>
        <taxon>Fabaceae</taxon>
        <taxon>Papilionoideae</taxon>
        <taxon>50 kb inversion clade</taxon>
        <taxon>NPAAA clade</taxon>
        <taxon>indigoferoid/millettioid clade</taxon>
        <taxon>Phaseoleae</taxon>
        <taxon>Phaseolus</taxon>
    </lineage>
</organism>
<feature type="domain" description="DJ-1/PfpI" evidence="2">
    <location>
        <begin position="198"/>
        <end position="380"/>
    </location>
</feature>
<dbReference type="PANTHER" id="PTHR42733:SF2">
    <property type="entry name" value="DJ-1_THIJ_PFPI FAMILY PROTEIN"/>
    <property type="match status" value="1"/>
</dbReference>
<dbReference type="InterPro" id="IPR029062">
    <property type="entry name" value="Class_I_gatase-like"/>
</dbReference>
<dbReference type="GO" id="GO:0006508">
    <property type="term" value="P:proteolysis"/>
    <property type="evidence" value="ECO:0007669"/>
    <property type="project" value="UniProtKB-KW"/>
</dbReference>
<dbReference type="CDD" id="cd03169">
    <property type="entry name" value="GATase1_PfpI_1"/>
    <property type="match status" value="1"/>
</dbReference>
<protein>
    <submittedName>
        <fullName evidence="3">Intracellular protease</fullName>
    </submittedName>
</protein>
<name>V5N8K4_PHAVU</name>
<comment type="similarity">
    <text evidence="1">Belongs to the peptidase C56 family.</text>
</comment>
<dbReference type="SUPFAM" id="SSF52317">
    <property type="entry name" value="Class I glutamine amidotransferase-like"/>
    <property type="match status" value="2"/>
</dbReference>
<accession>V5N8K4</accession>
<dbReference type="InterPro" id="IPR006286">
    <property type="entry name" value="C56_PfpI-like"/>
</dbReference>
<proteinExistence type="evidence at transcript level"/>
<dbReference type="NCBIfam" id="TIGR01382">
    <property type="entry name" value="PfpI"/>
    <property type="match status" value="1"/>
</dbReference>
<dbReference type="InterPro" id="IPR002818">
    <property type="entry name" value="DJ-1/PfpI"/>
</dbReference>
<dbReference type="AlphaFoldDB" id="V5N8K4"/>
<sequence>MASKRVLLLCGDFMEDYEAMVPFQALQAFGVAVDAVCPGKKANDVCRTAVHVLSGAQTYTETVGHNFALNATFDEVNAASYDGLLLPGGRAPEYLAHIPSVVELVTKFVSLGKQIASICHGQLILAAASGVVKGRKCTAFPPVKPVLIAAGAHWVEPETMATTVVDGNLITAATYDGHPELIHHFVEALGGQINGPDKKILFICGDYMEKYEVKVPFQSLQALGCHVDAVCPLSMGDCTGPTAFHYLEWSQTYSAKPGCIISLPEAVNDFDHRGYDPYMSRQRRTTVWMALSESVIDLVKYFSSCKKLVTQIQCHVCHISAASNVFKGRKCTAGMAVKLYVVLSGTTWLEPDPISRWFTDGNLVTGGAWPGPPEFIFQLIPLLGIQVFF</sequence>
<feature type="domain" description="DJ-1/PfpI" evidence="2">
    <location>
        <begin position="4"/>
        <end position="187"/>
    </location>
</feature>
<dbReference type="GO" id="GO:0008233">
    <property type="term" value="F:peptidase activity"/>
    <property type="evidence" value="ECO:0007669"/>
    <property type="project" value="UniProtKB-KW"/>
</dbReference>
<dbReference type="Gene3D" id="3.40.50.880">
    <property type="match status" value="2"/>
</dbReference>
<keyword evidence="3" id="KW-0645">Protease</keyword>
<reference evidence="3" key="1">
    <citation type="submission" date="2013-08" db="EMBL/GenBank/DDBJ databases">
        <title>Phaseolus vulgaris (BAT93) Pods Tissue cDNA Library Construction and Random Isolation of cDNA Clones for Gene Discovery.</title>
        <authorList>
            <person name="Amelia K."/>
            <person name="Bhore S.J."/>
            <person name="Shah F.H."/>
        </authorList>
    </citation>
    <scope>NUCLEOTIDE SEQUENCE</scope>
    <source>
        <tissue evidence="3">Pod</tissue>
    </source>
</reference>
<dbReference type="PROSITE" id="PS51276">
    <property type="entry name" value="PEPTIDASE_C56_PFPI"/>
    <property type="match status" value="1"/>
</dbReference>
<dbReference type="Pfam" id="PF01965">
    <property type="entry name" value="DJ-1_PfpI"/>
    <property type="match status" value="2"/>
</dbReference>
<evidence type="ECO:0000259" key="2">
    <source>
        <dbReference type="Pfam" id="PF01965"/>
    </source>
</evidence>
<evidence type="ECO:0000256" key="1">
    <source>
        <dbReference type="ARBA" id="ARBA00008542"/>
    </source>
</evidence>
<dbReference type="EMBL" id="KF569523">
    <property type="protein sequence ID" value="AHA84130.1"/>
    <property type="molecule type" value="mRNA"/>
</dbReference>
<dbReference type="PANTHER" id="PTHR42733">
    <property type="entry name" value="DJ-1 PROTEIN"/>
    <property type="match status" value="1"/>
</dbReference>
<keyword evidence="3" id="KW-0378">Hydrolase</keyword>
<evidence type="ECO:0000313" key="3">
    <source>
        <dbReference type="EMBL" id="AHA84130.1"/>
    </source>
</evidence>